<reference evidence="3 4" key="1">
    <citation type="submission" date="2018-06" db="EMBL/GenBank/DDBJ databases">
        <title>Comparative genomics reveals the genomic features of Rhizophagus irregularis, R. cerebriforme, R. diaphanum and Gigaspora rosea, and their symbiotic lifestyle signature.</title>
        <authorList>
            <person name="Morin E."/>
            <person name="San Clemente H."/>
            <person name="Chen E.C.H."/>
            <person name="De La Providencia I."/>
            <person name="Hainaut M."/>
            <person name="Kuo A."/>
            <person name="Kohler A."/>
            <person name="Murat C."/>
            <person name="Tang N."/>
            <person name="Roy S."/>
            <person name="Loubradou J."/>
            <person name="Henrissat B."/>
            <person name="Grigoriev I.V."/>
            <person name="Corradi N."/>
            <person name="Roux C."/>
            <person name="Martin F.M."/>
        </authorList>
    </citation>
    <scope>NUCLEOTIDE SEQUENCE [LARGE SCALE GENOMIC DNA]</scope>
    <source>
        <strain evidence="3 4">DAOM 194757</strain>
    </source>
</reference>
<accession>A0A397UJR4</accession>
<dbReference type="InterPro" id="IPR038922">
    <property type="entry name" value="HYPK_UBA"/>
</dbReference>
<comment type="caution">
    <text evidence="3">The sequence shown here is derived from an EMBL/GenBank/DDBJ whole genome shotgun (WGS) entry which is preliminary data.</text>
</comment>
<gene>
    <name evidence="3" type="ORF">C2G38_2206300</name>
</gene>
<feature type="compositionally biased region" description="Basic residues" evidence="1">
    <location>
        <begin position="1"/>
        <end position="10"/>
    </location>
</feature>
<protein>
    <recommendedName>
        <fullName evidence="2">Nascent polypeptide-associated complex subunit alpha-like UBA domain-containing protein</fullName>
    </recommendedName>
</protein>
<evidence type="ECO:0000313" key="3">
    <source>
        <dbReference type="EMBL" id="RIB10374.1"/>
    </source>
</evidence>
<organism evidence="3 4">
    <name type="scientific">Gigaspora rosea</name>
    <dbReference type="NCBI Taxonomy" id="44941"/>
    <lineage>
        <taxon>Eukaryota</taxon>
        <taxon>Fungi</taxon>
        <taxon>Fungi incertae sedis</taxon>
        <taxon>Mucoromycota</taxon>
        <taxon>Glomeromycotina</taxon>
        <taxon>Glomeromycetes</taxon>
        <taxon>Diversisporales</taxon>
        <taxon>Gigasporaceae</taxon>
        <taxon>Gigaspora</taxon>
    </lineage>
</organism>
<dbReference type="PANTHER" id="PTHR31184:SF2">
    <property type="entry name" value="HUNTINGTIN-INTERACTING PROTEIN K"/>
    <property type="match status" value="1"/>
</dbReference>
<dbReference type="STRING" id="44941.A0A397UJR4"/>
<dbReference type="Gene3D" id="1.10.8.10">
    <property type="entry name" value="DNA helicase RuvA subunit, C-terminal domain"/>
    <property type="match status" value="1"/>
</dbReference>
<dbReference type="AlphaFoldDB" id="A0A397UJR4"/>
<feature type="domain" description="Nascent polypeptide-associated complex subunit alpha-like UBA" evidence="2">
    <location>
        <begin position="153"/>
        <end position="193"/>
    </location>
</feature>
<evidence type="ECO:0000259" key="2">
    <source>
        <dbReference type="Pfam" id="PF19026"/>
    </source>
</evidence>
<sequence length="196" mass="21895">MGKKKQKAPKSGKSPNTTNNIISPTTVPPTEQLHQSTNPASTNNTTTSTTDTTHQSHSNSHHTRSQHAKSTDHNKDSQQNNDIDQDAQEELKEQKGFKGQAKKDMQNVEGYVAEREGEVIDEAKLDKAMTFVNEEKQKRNAQKLQKQKDAEKITVSKEDIELIINEMEVTKAIADKYLRENKGNVVEALKAIVNAC</sequence>
<keyword evidence="4" id="KW-1185">Reference proteome</keyword>
<evidence type="ECO:0000256" key="1">
    <source>
        <dbReference type="SAM" id="MobiDB-lite"/>
    </source>
</evidence>
<dbReference type="Proteomes" id="UP000266673">
    <property type="component" value="Unassembled WGS sequence"/>
</dbReference>
<dbReference type="GO" id="GO:0043066">
    <property type="term" value="P:negative regulation of apoptotic process"/>
    <property type="evidence" value="ECO:0007669"/>
    <property type="project" value="TreeGrafter"/>
</dbReference>
<dbReference type="InterPro" id="IPR044034">
    <property type="entry name" value="NAC-like_UBA"/>
</dbReference>
<dbReference type="OrthoDB" id="285219at2759"/>
<feature type="region of interest" description="Disordered" evidence="1">
    <location>
        <begin position="1"/>
        <end position="109"/>
    </location>
</feature>
<dbReference type="Pfam" id="PF19026">
    <property type="entry name" value="UBA_HYPK"/>
    <property type="match status" value="1"/>
</dbReference>
<feature type="compositionally biased region" description="Basic and acidic residues" evidence="1">
    <location>
        <begin position="89"/>
        <end position="109"/>
    </location>
</feature>
<dbReference type="GO" id="GO:0050821">
    <property type="term" value="P:protein stabilization"/>
    <property type="evidence" value="ECO:0007669"/>
    <property type="project" value="TreeGrafter"/>
</dbReference>
<feature type="compositionally biased region" description="Low complexity" evidence="1">
    <location>
        <begin position="11"/>
        <end position="58"/>
    </location>
</feature>
<name>A0A397UJR4_9GLOM</name>
<dbReference type="CDD" id="cd14361">
    <property type="entry name" value="UBA_HYPK"/>
    <property type="match status" value="1"/>
</dbReference>
<dbReference type="PANTHER" id="PTHR31184">
    <property type="entry name" value="HUNTINGTIN-INTERACTING PROTEIN K FAMILY MEMBER"/>
    <property type="match status" value="1"/>
</dbReference>
<evidence type="ECO:0000313" key="4">
    <source>
        <dbReference type="Proteomes" id="UP000266673"/>
    </source>
</evidence>
<dbReference type="EMBL" id="QKWP01001258">
    <property type="protein sequence ID" value="RIB10374.1"/>
    <property type="molecule type" value="Genomic_DNA"/>
</dbReference>
<dbReference type="InterPro" id="IPR052617">
    <property type="entry name" value="Huntingtin-int_K"/>
</dbReference>
<proteinExistence type="predicted"/>